<reference evidence="2" key="1">
    <citation type="submission" date="2022-12" db="EMBL/GenBank/DDBJ databases">
        <title>Draft genome assemblies for two species of Escallonia (Escalloniales).</title>
        <authorList>
            <person name="Chanderbali A."/>
            <person name="Dervinis C."/>
            <person name="Anghel I."/>
            <person name="Soltis D."/>
            <person name="Soltis P."/>
            <person name="Zapata F."/>
        </authorList>
    </citation>
    <scope>NUCLEOTIDE SEQUENCE</scope>
    <source>
        <strain evidence="2">UCBG64.0493</strain>
        <tissue evidence="2">Leaf</tissue>
    </source>
</reference>
<keyword evidence="3" id="KW-1185">Reference proteome</keyword>
<dbReference type="AlphaFoldDB" id="A0AA89BAX0"/>
<sequence>MPLISMHGLVLKFKCKVKDSVPIPQFFIMIYLNKSSAISRNPRYDTDPVEFDDIESDKLSRSISNNSSKASDATSADSSIDHEGALPMKDRLGNLYFEYYDTCSPHWRILLMDKVNNLFR</sequence>
<feature type="compositionally biased region" description="Low complexity" evidence="1">
    <location>
        <begin position="61"/>
        <end position="78"/>
    </location>
</feature>
<evidence type="ECO:0000313" key="2">
    <source>
        <dbReference type="EMBL" id="KAK3033673.1"/>
    </source>
</evidence>
<proteinExistence type="predicted"/>
<dbReference type="Pfam" id="PF05623">
    <property type="entry name" value="DUF789"/>
    <property type="match status" value="1"/>
</dbReference>
<dbReference type="EMBL" id="JAVXUP010000226">
    <property type="protein sequence ID" value="KAK3033673.1"/>
    <property type="molecule type" value="Genomic_DNA"/>
</dbReference>
<protein>
    <submittedName>
        <fullName evidence="2">Uncharacterized protein</fullName>
    </submittedName>
</protein>
<evidence type="ECO:0000313" key="3">
    <source>
        <dbReference type="Proteomes" id="UP001188597"/>
    </source>
</evidence>
<evidence type="ECO:0000256" key="1">
    <source>
        <dbReference type="SAM" id="MobiDB-lite"/>
    </source>
</evidence>
<feature type="region of interest" description="Disordered" evidence="1">
    <location>
        <begin position="60"/>
        <end position="85"/>
    </location>
</feature>
<dbReference type="InterPro" id="IPR008507">
    <property type="entry name" value="DUF789"/>
</dbReference>
<accession>A0AA89BAX0</accession>
<organism evidence="2 3">
    <name type="scientific">Escallonia herrerae</name>
    <dbReference type="NCBI Taxonomy" id="1293975"/>
    <lineage>
        <taxon>Eukaryota</taxon>
        <taxon>Viridiplantae</taxon>
        <taxon>Streptophyta</taxon>
        <taxon>Embryophyta</taxon>
        <taxon>Tracheophyta</taxon>
        <taxon>Spermatophyta</taxon>
        <taxon>Magnoliopsida</taxon>
        <taxon>eudicotyledons</taxon>
        <taxon>Gunneridae</taxon>
        <taxon>Pentapetalae</taxon>
        <taxon>asterids</taxon>
        <taxon>campanulids</taxon>
        <taxon>Escalloniales</taxon>
        <taxon>Escalloniaceae</taxon>
        <taxon>Escallonia</taxon>
    </lineage>
</organism>
<gene>
    <name evidence="2" type="ORF">RJ639_034552</name>
</gene>
<name>A0AA89BAX0_9ASTE</name>
<dbReference type="Proteomes" id="UP001188597">
    <property type="component" value="Unassembled WGS sequence"/>
</dbReference>
<comment type="caution">
    <text evidence="2">The sequence shown here is derived from an EMBL/GenBank/DDBJ whole genome shotgun (WGS) entry which is preliminary data.</text>
</comment>